<dbReference type="Pfam" id="PF00487">
    <property type="entry name" value="FA_desaturase"/>
    <property type="match status" value="1"/>
</dbReference>
<dbReference type="AlphaFoldDB" id="A0A835EKR4"/>
<organism evidence="4 5">
    <name type="scientific">Digitaria exilis</name>
    <dbReference type="NCBI Taxonomy" id="1010633"/>
    <lineage>
        <taxon>Eukaryota</taxon>
        <taxon>Viridiplantae</taxon>
        <taxon>Streptophyta</taxon>
        <taxon>Embryophyta</taxon>
        <taxon>Tracheophyta</taxon>
        <taxon>Spermatophyta</taxon>
        <taxon>Magnoliopsida</taxon>
        <taxon>Liliopsida</taxon>
        <taxon>Poales</taxon>
        <taxon>Poaceae</taxon>
        <taxon>PACMAD clade</taxon>
        <taxon>Panicoideae</taxon>
        <taxon>Panicodae</taxon>
        <taxon>Paniceae</taxon>
        <taxon>Anthephorinae</taxon>
        <taxon>Digitaria</taxon>
    </lineage>
</organism>
<protein>
    <recommendedName>
        <fullName evidence="3">Cytochrome b5 heme-binding domain-containing protein</fullName>
    </recommendedName>
</protein>
<dbReference type="PROSITE" id="PS50255">
    <property type="entry name" value="CYTOCHROME_B5_2"/>
    <property type="match status" value="1"/>
</dbReference>
<feature type="compositionally biased region" description="Pro residues" evidence="2">
    <location>
        <begin position="76"/>
        <end position="86"/>
    </location>
</feature>
<dbReference type="Proteomes" id="UP000636709">
    <property type="component" value="Unassembled WGS sequence"/>
</dbReference>
<dbReference type="SMART" id="SM01117">
    <property type="entry name" value="Cyt-b5"/>
    <property type="match status" value="1"/>
</dbReference>
<dbReference type="Pfam" id="PF00173">
    <property type="entry name" value="Cyt-b5"/>
    <property type="match status" value="1"/>
</dbReference>
<name>A0A835EKR4_9POAL</name>
<comment type="caution">
    <text evidence="4">The sequence shown here is derived from an EMBL/GenBank/DDBJ whole genome shotgun (WGS) entry which is preliminary data.</text>
</comment>
<evidence type="ECO:0000313" key="4">
    <source>
        <dbReference type="EMBL" id="KAF8696630.1"/>
    </source>
</evidence>
<dbReference type="GO" id="GO:0006629">
    <property type="term" value="P:lipid metabolic process"/>
    <property type="evidence" value="ECO:0007669"/>
    <property type="project" value="InterPro"/>
</dbReference>
<feature type="domain" description="Cytochrome b5 heme-binding" evidence="3">
    <location>
        <begin position="150"/>
        <end position="225"/>
    </location>
</feature>
<dbReference type="OrthoDB" id="260091at2759"/>
<proteinExistence type="inferred from homology"/>
<reference evidence="4" key="1">
    <citation type="submission" date="2020-07" db="EMBL/GenBank/DDBJ databases">
        <title>Genome sequence and genetic diversity analysis of an under-domesticated orphan crop, white fonio (Digitaria exilis).</title>
        <authorList>
            <person name="Bennetzen J.L."/>
            <person name="Chen S."/>
            <person name="Ma X."/>
            <person name="Wang X."/>
            <person name="Yssel A.E.J."/>
            <person name="Chaluvadi S.R."/>
            <person name="Johnson M."/>
            <person name="Gangashetty P."/>
            <person name="Hamidou F."/>
            <person name="Sanogo M.D."/>
            <person name="Zwaenepoel A."/>
            <person name="Wallace J."/>
            <person name="Van De Peer Y."/>
            <person name="Van Deynze A."/>
        </authorList>
    </citation>
    <scope>NUCLEOTIDE SEQUENCE</scope>
    <source>
        <tissue evidence="4">Leaves</tissue>
    </source>
</reference>
<sequence length="597" mass="65367">MLALLSCTSRLQRASATANWQPRVLACAAHHRPSLCLPRVRRRWVHRAGFWHRFDSLPASSPMRRPPPQNKNHLASPPPPLQPIPSPSVLTKGGGGGGPNNHIAPRGAAQIYSTLVAVSRRCGCTAPDQRYGSMVAVMKDAAEDAADRKARYVTSAEMARHSSEGDVWVAVQGKVYDVTSWLPLHPGGDLPPLSLAGQDVTDAFVAYHPPSAWSALGRYRVATLSDHAVSDVSRDYRRLVAEFAAAGLFDRKGHGCAASLCAMAALLLAAVWLVLATASVAAHMAAAVSLGFLWMQSGFLGHDSGHYVVMRGRALNRAVQVLAGNCVAGVSIGWWKRNHNAHHIACNSLDHDPDVQHMPLFAVSPRLFGSLTSAFYRRAMRFDAAAPFLVSYQHWTFYPVMCVARANLFLQSLLLLLADTHTRVPGRLAELAGVAVFWAWYPWLVSGLPGGAGERAAFVLVSFAVTGIQHVQFCLNHFSAGTYVGRPRGDDWFEKQTRGTIDVACPPWMDWFHGGLQFQVEHHLFPRLPRCHLRRVAPLVRDLCRKHGLPYQRCGFWEANARTLRTLRDAAMKARAVAAAGGPPPKNLLWEAVNTHG</sequence>
<dbReference type="PANTHER" id="PTHR19353">
    <property type="entry name" value="FATTY ACID DESATURASE 2"/>
    <property type="match status" value="1"/>
</dbReference>
<evidence type="ECO:0000259" key="3">
    <source>
        <dbReference type="PROSITE" id="PS50255"/>
    </source>
</evidence>
<evidence type="ECO:0000256" key="2">
    <source>
        <dbReference type="SAM" id="MobiDB-lite"/>
    </source>
</evidence>
<dbReference type="Gene3D" id="3.10.120.10">
    <property type="entry name" value="Cytochrome b5-like heme/steroid binding domain"/>
    <property type="match status" value="1"/>
</dbReference>
<feature type="region of interest" description="Disordered" evidence="2">
    <location>
        <begin position="56"/>
        <end position="105"/>
    </location>
</feature>
<accession>A0A835EKR4</accession>
<dbReference type="GO" id="GO:0016717">
    <property type="term" value="F:oxidoreductase activity, acting on paired donors, with oxidation of a pair of donors resulting in the reduction of molecular oxygen to two molecules of water"/>
    <property type="evidence" value="ECO:0007669"/>
    <property type="project" value="TreeGrafter"/>
</dbReference>
<dbReference type="PANTHER" id="PTHR19353:SF67">
    <property type="entry name" value="CYTOCHROME B5 HEME-BINDING DOMAIN-CONTAINING PROTEIN"/>
    <property type="match status" value="1"/>
</dbReference>
<dbReference type="CDD" id="cd03506">
    <property type="entry name" value="Delta6-FADS-like"/>
    <property type="match status" value="1"/>
</dbReference>
<comment type="similarity">
    <text evidence="1">Belongs to the fatty acid desaturase type 1 family.</text>
</comment>
<dbReference type="InterPro" id="IPR012171">
    <property type="entry name" value="Fatty_acid_desaturase"/>
</dbReference>
<dbReference type="SUPFAM" id="SSF55856">
    <property type="entry name" value="Cytochrome b5-like heme/steroid binding domain"/>
    <property type="match status" value="1"/>
</dbReference>
<evidence type="ECO:0000256" key="1">
    <source>
        <dbReference type="ARBA" id="ARBA00009295"/>
    </source>
</evidence>
<gene>
    <name evidence="4" type="ORF">HU200_036248</name>
</gene>
<dbReference type="InterPro" id="IPR001199">
    <property type="entry name" value="Cyt_B5-like_heme/steroid-bd"/>
</dbReference>
<dbReference type="EMBL" id="JACEFO010001880">
    <property type="protein sequence ID" value="KAF8696630.1"/>
    <property type="molecule type" value="Genomic_DNA"/>
</dbReference>
<dbReference type="GO" id="GO:0016020">
    <property type="term" value="C:membrane"/>
    <property type="evidence" value="ECO:0007669"/>
    <property type="project" value="TreeGrafter"/>
</dbReference>
<dbReference type="InterPro" id="IPR005804">
    <property type="entry name" value="FA_desaturase_dom"/>
</dbReference>
<keyword evidence="5" id="KW-1185">Reference proteome</keyword>
<dbReference type="InterPro" id="IPR036400">
    <property type="entry name" value="Cyt_B5-like_heme/steroid_sf"/>
</dbReference>
<evidence type="ECO:0000313" key="5">
    <source>
        <dbReference type="Proteomes" id="UP000636709"/>
    </source>
</evidence>